<comment type="caution">
    <text evidence="4">The sequence shown here is derived from an EMBL/GenBank/DDBJ whole genome shotgun (WGS) entry which is preliminary data.</text>
</comment>
<organism evidence="4 5">
    <name type="scientific">Pseudonocardia autotrophica</name>
    <name type="common">Amycolata autotrophica</name>
    <name type="synonym">Nocardia autotrophica</name>
    <dbReference type="NCBI Taxonomy" id="2074"/>
    <lineage>
        <taxon>Bacteria</taxon>
        <taxon>Bacillati</taxon>
        <taxon>Actinomycetota</taxon>
        <taxon>Actinomycetes</taxon>
        <taxon>Pseudonocardiales</taxon>
        <taxon>Pseudonocardiaceae</taxon>
        <taxon>Pseudonocardia</taxon>
    </lineage>
</organism>
<keyword evidence="1 4" id="KW-0808">Transferase</keyword>
<feature type="domain" description="N-acetyltransferase" evidence="3">
    <location>
        <begin position="6"/>
        <end position="148"/>
    </location>
</feature>
<dbReference type="GO" id="GO:0016747">
    <property type="term" value="F:acyltransferase activity, transferring groups other than amino-acyl groups"/>
    <property type="evidence" value="ECO:0007669"/>
    <property type="project" value="InterPro"/>
</dbReference>
<protein>
    <submittedName>
        <fullName evidence="4">Putative N-acetyltransferase YjaB</fullName>
        <ecNumber evidence="4">2.3.1.-</ecNumber>
    </submittedName>
</protein>
<dbReference type="InterPro" id="IPR016181">
    <property type="entry name" value="Acyl_CoA_acyltransferase"/>
</dbReference>
<dbReference type="PANTHER" id="PTHR43800">
    <property type="entry name" value="PEPTIDYL-LYSINE N-ACETYLTRANSFERASE YJAB"/>
    <property type="match status" value="1"/>
</dbReference>
<accession>A0A1Y2MMI9</accession>
<dbReference type="Pfam" id="PF13673">
    <property type="entry name" value="Acetyltransf_10"/>
    <property type="match status" value="1"/>
</dbReference>
<evidence type="ECO:0000256" key="2">
    <source>
        <dbReference type="ARBA" id="ARBA00023315"/>
    </source>
</evidence>
<dbReference type="PROSITE" id="PS51186">
    <property type="entry name" value="GNAT"/>
    <property type="match status" value="1"/>
</dbReference>
<dbReference type="STRING" id="2074.BG845_05372"/>
<name>A0A1Y2MMI9_PSEAH</name>
<dbReference type="InterPro" id="IPR000182">
    <property type="entry name" value="GNAT_dom"/>
</dbReference>
<dbReference type="SUPFAM" id="SSF55729">
    <property type="entry name" value="Acyl-CoA N-acyltransferases (Nat)"/>
    <property type="match status" value="1"/>
</dbReference>
<evidence type="ECO:0000313" key="4">
    <source>
        <dbReference type="EMBL" id="OSY36450.1"/>
    </source>
</evidence>
<sequence>MNDDSLLLRTATVRDRPALVGIWRRAVEATHDFLTRGDIDEIETEVRTAALPGLDVTLAERGAGIPAGWIGVDGTRVEALFVDPSEHRRGVGTALLISAIATVPEVTVDVNEQNPSALRFYLRHGFVQVGRSERDGKGRPFPLLHLRRG</sequence>
<dbReference type="RefSeq" id="WP_232021330.1">
    <property type="nucleotide sequence ID" value="NZ_AP018920.1"/>
</dbReference>
<dbReference type="PANTHER" id="PTHR43800:SF1">
    <property type="entry name" value="PEPTIDYL-LYSINE N-ACETYLTRANSFERASE YJAB"/>
    <property type="match status" value="1"/>
</dbReference>
<evidence type="ECO:0000256" key="1">
    <source>
        <dbReference type="ARBA" id="ARBA00022679"/>
    </source>
</evidence>
<keyword evidence="5" id="KW-1185">Reference proteome</keyword>
<dbReference type="Proteomes" id="UP000194360">
    <property type="component" value="Unassembled WGS sequence"/>
</dbReference>
<proteinExistence type="predicted"/>
<dbReference type="AlphaFoldDB" id="A0A1Y2MMI9"/>
<dbReference type="EC" id="2.3.1.-" evidence="4"/>
<evidence type="ECO:0000313" key="5">
    <source>
        <dbReference type="Proteomes" id="UP000194360"/>
    </source>
</evidence>
<evidence type="ECO:0000259" key="3">
    <source>
        <dbReference type="PROSITE" id="PS51186"/>
    </source>
</evidence>
<dbReference type="NCBIfam" id="NF007807">
    <property type="entry name" value="PRK10514.1"/>
    <property type="match status" value="1"/>
</dbReference>
<dbReference type="Gene3D" id="3.40.630.30">
    <property type="match status" value="1"/>
</dbReference>
<dbReference type="EMBL" id="MIGB01000039">
    <property type="protein sequence ID" value="OSY36450.1"/>
    <property type="molecule type" value="Genomic_DNA"/>
</dbReference>
<reference evidence="4 5" key="1">
    <citation type="submission" date="2016-09" db="EMBL/GenBank/DDBJ databases">
        <title>Pseudonocardia autotrophica DSM535, a candidate organism with high potential of specific P450 cytochromes.</title>
        <authorList>
            <person name="Grumaz C."/>
            <person name="Vainshtein Y."/>
            <person name="Kirstahler P."/>
            <person name="Sohn K."/>
        </authorList>
    </citation>
    <scope>NUCLEOTIDE SEQUENCE [LARGE SCALE GENOMIC DNA]</scope>
    <source>
        <strain evidence="4 5">DSM 535</strain>
    </source>
</reference>
<gene>
    <name evidence="4" type="primary">yjaB</name>
    <name evidence="4" type="ORF">BG845_05372</name>
</gene>
<keyword evidence="2 4" id="KW-0012">Acyltransferase</keyword>